<dbReference type="EMBL" id="CAJVPZ010024716">
    <property type="protein sequence ID" value="CAG8720017.1"/>
    <property type="molecule type" value="Genomic_DNA"/>
</dbReference>
<protein>
    <submittedName>
        <fullName evidence="1">8884_t:CDS:1</fullName>
    </submittedName>
</protein>
<dbReference type="Proteomes" id="UP000789396">
    <property type="component" value="Unassembled WGS sequence"/>
</dbReference>
<sequence length="84" mass="9530">SVLPFEACTQTTQHLAKEPEVSNNVSRFTIIRENEDFNTSFYNQSYCHKEHYSANSNVHSLSLSETFSALISYSSQFDNANTNS</sequence>
<accession>A0A9N9I4G6</accession>
<keyword evidence="2" id="KW-1185">Reference proteome</keyword>
<feature type="non-terminal residue" evidence="1">
    <location>
        <position position="1"/>
    </location>
</feature>
<feature type="non-terminal residue" evidence="1">
    <location>
        <position position="84"/>
    </location>
</feature>
<evidence type="ECO:0000313" key="1">
    <source>
        <dbReference type="EMBL" id="CAG8720017.1"/>
    </source>
</evidence>
<proteinExistence type="predicted"/>
<reference evidence="1" key="1">
    <citation type="submission" date="2021-06" db="EMBL/GenBank/DDBJ databases">
        <authorList>
            <person name="Kallberg Y."/>
            <person name="Tangrot J."/>
            <person name="Rosling A."/>
        </authorList>
    </citation>
    <scope>NUCLEOTIDE SEQUENCE</scope>
    <source>
        <strain evidence="1">IN212</strain>
    </source>
</reference>
<gene>
    <name evidence="1" type="ORF">RFULGI_LOCUS11393</name>
</gene>
<evidence type="ECO:0000313" key="2">
    <source>
        <dbReference type="Proteomes" id="UP000789396"/>
    </source>
</evidence>
<organism evidence="1 2">
    <name type="scientific">Racocetra fulgida</name>
    <dbReference type="NCBI Taxonomy" id="60492"/>
    <lineage>
        <taxon>Eukaryota</taxon>
        <taxon>Fungi</taxon>
        <taxon>Fungi incertae sedis</taxon>
        <taxon>Mucoromycota</taxon>
        <taxon>Glomeromycotina</taxon>
        <taxon>Glomeromycetes</taxon>
        <taxon>Diversisporales</taxon>
        <taxon>Gigasporaceae</taxon>
        <taxon>Racocetra</taxon>
    </lineage>
</organism>
<comment type="caution">
    <text evidence="1">The sequence shown here is derived from an EMBL/GenBank/DDBJ whole genome shotgun (WGS) entry which is preliminary data.</text>
</comment>
<dbReference type="AlphaFoldDB" id="A0A9N9I4G6"/>
<name>A0A9N9I4G6_9GLOM</name>